<dbReference type="OrthoDB" id="1939158at2759"/>
<organism evidence="1 2">
    <name type="scientific">Adiantum capillus-veneris</name>
    <name type="common">Maidenhair fern</name>
    <dbReference type="NCBI Taxonomy" id="13818"/>
    <lineage>
        <taxon>Eukaryota</taxon>
        <taxon>Viridiplantae</taxon>
        <taxon>Streptophyta</taxon>
        <taxon>Embryophyta</taxon>
        <taxon>Tracheophyta</taxon>
        <taxon>Polypodiopsida</taxon>
        <taxon>Polypodiidae</taxon>
        <taxon>Polypodiales</taxon>
        <taxon>Pteridineae</taxon>
        <taxon>Pteridaceae</taxon>
        <taxon>Vittarioideae</taxon>
        <taxon>Adiantum</taxon>
    </lineage>
</organism>
<protein>
    <submittedName>
        <fullName evidence="1">Uncharacterized protein</fullName>
    </submittedName>
</protein>
<evidence type="ECO:0000313" key="1">
    <source>
        <dbReference type="EMBL" id="KAI5073699.1"/>
    </source>
</evidence>
<proteinExistence type="predicted"/>
<name>A0A9D4UTA5_ADICA</name>
<accession>A0A9D4UTA5</accession>
<dbReference type="AlphaFoldDB" id="A0A9D4UTA5"/>
<sequence length="473" mass="52423">MLAAGGRRERNRMGVIMMKAEEDEKENVGAGAVGAVQGSRLLPLSRPQPLSDVEDYAAAAAGRHHPHNYAPSFLPEILGGIKPSASNKGQSSSPLQSAPFWTYAAGHGGSVEHWKKLARKAELEMHLEQEQHKSDREKDLDSIHRLRCRISVLEAAAIDRDMMIEKQRRKICSLKSQLGGVNQRFGKEITPESVQQSTNMKGFRKGWKKQGATEADETTEGFDDFTTSKGDRQIVMKDMTGCSLMKKRQAKNSMAGKILQLRSENSFLVKEYLSRGVLVDTLVKSETKGKESLLNPLRKLAVFQVDLLVNTKAHKLLEVGGITGGLSQAAIHYFTINQQAGEMTFENGNPPGSQSSNMLAELMLLSGSESPIYETNAGDVLGLAVKVKGLNDKNPREILYNTSVIRTDEVMEAIKGQPIDNFSLWPDLVSSWKWERSSSKGWVLVCIKWRFLFKNIFPEISEPLQVLAIKQGT</sequence>
<gene>
    <name evidence="1" type="ORF">GOP47_0011712</name>
</gene>
<dbReference type="Proteomes" id="UP000886520">
    <property type="component" value="Chromosome 11"/>
</dbReference>
<evidence type="ECO:0000313" key="2">
    <source>
        <dbReference type="Proteomes" id="UP000886520"/>
    </source>
</evidence>
<keyword evidence="2" id="KW-1185">Reference proteome</keyword>
<dbReference type="EMBL" id="JABFUD020000011">
    <property type="protein sequence ID" value="KAI5073699.1"/>
    <property type="molecule type" value="Genomic_DNA"/>
</dbReference>
<reference evidence="1" key="1">
    <citation type="submission" date="2021-01" db="EMBL/GenBank/DDBJ databases">
        <title>Adiantum capillus-veneris genome.</title>
        <authorList>
            <person name="Fang Y."/>
            <person name="Liao Q."/>
        </authorList>
    </citation>
    <scope>NUCLEOTIDE SEQUENCE</scope>
    <source>
        <strain evidence="1">H3</strain>
        <tissue evidence="1">Leaf</tissue>
    </source>
</reference>
<comment type="caution">
    <text evidence="1">The sequence shown here is derived from an EMBL/GenBank/DDBJ whole genome shotgun (WGS) entry which is preliminary data.</text>
</comment>